<protein>
    <submittedName>
        <fullName evidence="7">O-antigen ligase domain-containing protein</fullName>
    </submittedName>
</protein>
<dbReference type="AlphaFoldDB" id="A0A4U1INP9"/>
<evidence type="ECO:0000256" key="3">
    <source>
        <dbReference type="ARBA" id="ARBA00022989"/>
    </source>
</evidence>
<dbReference type="EMBL" id="SSMQ01000095">
    <property type="protein sequence ID" value="TKC95736.1"/>
    <property type="molecule type" value="Genomic_DNA"/>
</dbReference>
<organism evidence="7 8">
    <name type="scientific">Polyangium fumosum</name>
    <dbReference type="NCBI Taxonomy" id="889272"/>
    <lineage>
        <taxon>Bacteria</taxon>
        <taxon>Pseudomonadati</taxon>
        <taxon>Myxococcota</taxon>
        <taxon>Polyangia</taxon>
        <taxon>Polyangiales</taxon>
        <taxon>Polyangiaceae</taxon>
        <taxon>Polyangium</taxon>
    </lineage>
</organism>
<comment type="caution">
    <text evidence="7">The sequence shown here is derived from an EMBL/GenBank/DDBJ whole genome shotgun (WGS) entry which is preliminary data.</text>
</comment>
<dbReference type="RefSeq" id="WP_136935652.1">
    <property type="nucleotide sequence ID" value="NZ_SSMQ01000095.1"/>
</dbReference>
<comment type="subcellular location">
    <subcellularLocation>
        <location evidence="1">Membrane</location>
        <topology evidence="1">Multi-pass membrane protein</topology>
    </subcellularLocation>
</comment>
<accession>A0A4U1INP9</accession>
<dbReference type="InterPro" id="IPR051533">
    <property type="entry name" value="WaaL-like"/>
</dbReference>
<name>A0A4U1INP9_9BACT</name>
<dbReference type="GO" id="GO:0016020">
    <property type="term" value="C:membrane"/>
    <property type="evidence" value="ECO:0007669"/>
    <property type="project" value="UniProtKB-SubCell"/>
</dbReference>
<keyword evidence="7" id="KW-0436">Ligase</keyword>
<evidence type="ECO:0000256" key="4">
    <source>
        <dbReference type="ARBA" id="ARBA00023136"/>
    </source>
</evidence>
<dbReference type="InterPro" id="IPR007016">
    <property type="entry name" value="O-antigen_ligase-rel_domated"/>
</dbReference>
<feature type="transmembrane region" description="Helical" evidence="5">
    <location>
        <begin position="277"/>
        <end position="305"/>
    </location>
</feature>
<feature type="transmembrane region" description="Helical" evidence="5">
    <location>
        <begin position="462"/>
        <end position="483"/>
    </location>
</feature>
<evidence type="ECO:0000259" key="6">
    <source>
        <dbReference type="Pfam" id="PF04932"/>
    </source>
</evidence>
<keyword evidence="3 5" id="KW-1133">Transmembrane helix</keyword>
<feature type="transmembrane region" description="Helical" evidence="5">
    <location>
        <begin position="58"/>
        <end position="75"/>
    </location>
</feature>
<reference evidence="7 8" key="1">
    <citation type="submission" date="2019-04" db="EMBL/GenBank/DDBJ databases">
        <authorList>
            <person name="Li Y."/>
            <person name="Wang J."/>
        </authorList>
    </citation>
    <scope>NUCLEOTIDE SEQUENCE [LARGE SCALE GENOMIC DNA]</scope>
    <source>
        <strain evidence="7 8">DSM 14668</strain>
    </source>
</reference>
<sequence length="484" mass="52125">MASIIVCVLCALVVLKPQEFVPALAGLPLLYIVFALFTVAFVVDVLRGRARVDLPPHAPFVLAFFLWGALVTLVRKPAVLQKEGTELAIVLCIFGVISLGLGTTKGLRRFCWTLLVCMIFASTVALVQSQGPFGCMIAEKSDWEGKGELEYDGRGCENALDCRKDGLPDVNYRCERVGPFGTATIGGRVRYRGTLADPNELSLAAVMALPFALAFAERKRSSRDPNQKPTAASLRLPILLTDRLLAGVASIFRVVPALVIAFAFAVMIVLSQSRMGVLVFLVVMGLAFIRRAGVFGVVIGCIAFPPVLLLGGRSGAEAEASADERLDLVAEALTMIRKSKGIGFGVGQFADESTRGLTAHNSYLLAAAETGLIGAFLFSLVLYGALKVPLKLWFGAYDVDAELRRLAPALAISLLGAYVGIFFLSWSYKEFLYMLLGASAALYQAARAADPRFSVRIDMREAATVCAACLLLFPIVWVVLHMMG</sequence>
<evidence type="ECO:0000313" key="7">
    <source>
        <dbReference type="EMBL" id="TKC95736.1"/>
    </source>
</evidence>
<evidence type="ECO:0000313" key="8">
    <source>
        <dbReference type="Proteomes" id="UP000309215"/>
    </source>
</evidence>
<dbReference type="OrthoDB" id="5502563at2"/>
<evidence type="ECO:0000256" key="5">
    <source>
        <dbReference type="SAM" id="Phobius"/>
    </source>
</evidence>
<keyword evidence="2 5" id="KW-0812">Transmembrane</keyword>
<keyword evidence="4 5" id="KW-0472">Membrane</keyword>
<evidence type="ECO:0000256" key="1">
    <source>
        <dbReference type="ARBA" id="ARBA00004141"/>
    </source>
</evidence>
<dbReference type="Proteomes" id="UP000309215">
    <property type="component" value="Unassembled WGS sequence"/>
</dbReference>
<feature type="domain" description="O-antigen ligase-related" evidence="6">
    <location>
        <begin position="260"/>
        <end position="378"/>
    </location>
</feature>
<feature type="transmembrane region" description="Helical" evidence="5">
    <location>
        <begin position="363"/>
        <end position="386"/>
    </location>
</feature>
<feature type="transmembrane region" description="Helical" evidence="5">
    <location>
        <begin position="110"/>
        <end position="127"/>
    </location>
</feature>
<dbReference type="GO" id="GO:0016874">
    <property type="term" value="F:ligase activity"/>
    <property type="evidence" value="ECO:0007669"/>
    <property type="project" value="UniProtKB-KW"/>
</dbReference>
<feature type="transmembrane region" description="Helical" evidence="5">
    <location>
        <begin position="27"/>
        <end position="46"/>
    </location>
</feature>
<feature type="transmembrane region" description="Helical" evidence="5">
    <location>
        <begin position="244"/>
        <end position="270"/>
    </location>
</feature>
<feature type="transmembrane region" description="Helical" evidence="5">
    <location>
        <begin position="406"/>
        <end position="425"/>
    </location>
</feature>
<dbReference type="PANTHER" id="PTHR37422:SF13">
    <property type="entry name" value="LIPOPOLYSACCHARIDE BIOSYNTHESIS PROTEIN PA4999-RELATED"/>
    <property type="match status" value="1"/>
</dbReference>
<keyword evidence="8" id="KW-1185">Reference proteome</keyword>
<gene>
    <name evidence="7" type="ORF">E8A74_46635</name>
</gene>
<evidence type="ECO:0000256" key="2">
    <source>
        <dbReference type="ARBA" id="ARBA00022692"/>
    </source>
</evidence>
<feature type="transmembrane region" description="Helical" evidence="5">
    <location>
        <begin position="87"/>
        <end position="103"/>
    </location>
</feature>
<proteinExistence type="predicted"/>
<dbReference type="Pfam" id="PF04932">
    <property type="entry name" value="Wzy_C"/>
    <property type="match status" value="1"/>
</dbReference>
<dbReference type="PANTHER" id="PTHR37422">
    <property type="entry name" value="TEICHURONIC ACID BIOSYNTHESIS PROTEIN TUAE"/>
    <property type="match status" value="1"/>
</dbReference>